<dbReference type="Pfam" id="PF10609">
    <property type="entry name" value="ParA"/>
    <property type="match status" value="1"/>
</dbReference>
<dbReference type="PROSITE" id="PS01215">
    <property type="entry name" value="MRP"/>
    <property type="match status" value="1"/>
</dbReference>
<gene>
    <name evidence="7" type="ORF">METZ01_LOCUS284620</name>
</gene>
<keyword evidence="4" id="KW-0408">Iron</keyword>
<dbReference type="AlphaFoldDB" id="A0A382L4W1"/>
<dbReference type="HAMAP" id="MF_02040">
    <property type="entry name" value="Mrp_NBP35"/>
    <property type="match status" value="1"/>
</dbReference>
<dbReference type="InterPro" id="IPR000808">
    <property type="entry name" value="Mrp-like_CS"/>
</dbReference>
<evidence type="ECO:0000256" key="6">
    <source>
        <dbReference type="ARBA" id="ARBA00024036"/>
    </source>
</evidence>
<dbReference type="CDD" id="cd02037">
    <property type="entry name" value="Mrp_NBP35"/>
    <property type="match status" value="1"/>
</dbReference>
<dbReference type="FunFam" id="3.40.50.300:FF:000418">
    <property type="entry name" value="Iron-sulfur cluster carrier protein"/>
    <property type="match status" value="1"/>
</dbReference>
<keyword evidence="3" id="KW-0067">ATP-binding</keyword>
<name>A0A382L4W1_9ZZZZ</name>
<dbReference type="GO" id="GO:0051539">
    <property type="term" value="F:4 iron, 4 sulfur cluster binding"/>
    <property type="evidence" value="ECO:0007669"/>
    <property type="project" value="TreeGrafter"/>
</dbReference>
<evidence type="ECO:0000313" key="7">
    <source>
        <dbReference type="EMBL" id="SVC31766.1"/>
    </source>
</evidence>
<reference evidence="7" key="1">
    <citation type="submission" date="2018-05" db="EMBL/GenBank/DDBJ databases">
        <authorList>
            <person name="Lanie J.A."/>
            <person name="Ng W.-L."/>
            <person name="Kazmierczak K.M."/>
            <person name="Andrzejewski T.M."/>
            <person name="Davidsen T.M."/>
            <person name="Wayne K.J."/>
            <person name="Tettelin H."/>
            <person name="Glass J.I."/>
            <person name="Rusch D."/>
            <person name="Podicherti R."/>
            <person name="Tsui H.-C.T."/>
            <person name="Winkler M.E."/>
        </authorList>
    </citation>
    <scope>NUCLEOTIDE SEQUENCE</scope>
</reference>
<dbReference type="PANTHER" id="PTHR42961">
    <property type="entry name" value="IRON-SULFUR PROTEIN NUBPL"/>
    <property type="match status" value="1"/>
</dbReference>
<keyword evidence="2" id="KW-0547">Nucleotide-binding</keyword>
<dbReference type="InterPro" id="IPR019591">
    <property type="entry name" value="Mrp/NBP35_ATP-bd"/>
</dbReference>
<accession>A0A382L4W1</accession>
<dbReference type="GO" id="GO:0005524">
    <property type="term" value="F:ATP binding"/>
    <property type="evidence" value="ECO:0007669"/>
    <property type="project" value="UniProtKB-KW"/>
</dbReference>
<evidence type="ECO:0000256" key="1">
    <source>
        <dbReference type="ARBA" id="ARBA00022723"/>
    </source>
</evidence>
<evidence type="ECO:0000256" key="5">
    <source>
        <dbReference type="ARBA" id="ARBA00023014"/>
    </source>
</evidence>
<dbReference type="GO" id="GO:0140663">
    <property type="term" value="F:ATP-dependent FeS chaperone activity"/>
    <property type="evidence" value="ECO:0007669"/>
    <property type="project" value="InterPro"/>
</dbReference>
<dbReference type="InterPro" id="IPR044304">
    <property type="entry name" value="NUBPL-like"/>
</dbReference>
<protein>
    <recommendedName>
        <fullName evidence="8">MIP18 family-like domain-containing protein</fullName>
    </recommendedName>
</protein>
<organism evidence="7">
    <name type="scientific">marine metagenome</name>
    <dbReference type="NCBI Taxonomy" id="408172"/>
    <lineage>
        <taxon>unclassified sequences</taxon>
        <taxon>metagenomes</taxon>
        <taxon>ecological metagenomes</taxon>
    </lineage>
</organism>
<proteinExistence type="inferred from homology"/>
<evidence type="ECO:0000256" key="2">
    <source>
        <dbReference type="ARBA" id="ARBA00022741"/>
    </source>
</evidence>
<dbReference type="GO" id="GO:0005829">
    <property type="term" value="C:cytosol"/>
    <property type="evidence" value="ECO:0007669"/>
    <property type="project" value="TreeGrafter"/>
</dbReference>
<dbReference type="Gene3D" id="3.40.50.300">
    <property type="entry name" value="P-loop containing nucleotide triphosphate hydrolases"/>
    <property type="match status" value="1"/>
</dbReference>
<evidence type="ECO:0000256" key="3">
    <source>
        <dbReference type="ARBA" id="ARBA00022840"/>
    </source>
</evidence>
<dbReference type="InterPro" id="IPR027417">
    <property type="entry name" value="P-loop_NTPase"/>
</dbReference>
<keyword evidence="5" id="KW-0411">Iron-sulfur</keyword>
<sequence length="245" mass="26150">MSYLQNIKHIICVASGKGGVGKSTTAVNLALALQSQDCRVGLLDADIYGPSLPLMMGVKPGTTPEIREQKFMCPIKAHGIECNSIGFLVDQRTAVVWRAPMMISAFNQILGDTTWSNLDYLVVDMPPGTGDIQLSLAQSVKISGSVIVTTPQDVALLDARKGIEMFKKVDVPLLGIVENMSIHVCSNCGYEESIFGSGGGDSLSLDYGTEVIGRLPLDLTIREQTDAGNPVVASNPDHPAARAYL</sequence>
<dbReference type="SUPFAM" id="SSF52540">
    <property type="entry name" value="P-loop containing nucleoside triphosphate hydrolases"/>
    <property type="match status" value="1"/>
</dbReference>
<keyword evidence="1" id="KW-0479">Metal-binding</keyword>
<evidence type="ECO:0008006" key="8">
    <source>
        <dbReference type="Google" id="ProtNLM"/>
    </source>
</evidence>
<dbReference type="GO" id="GO:0016226">
    <property type="term" value="P:iron-sulfur cluster assembly"/>
    <property type="evidence" value="ECO:0007669"/>
    <property type="project" value="InterPro"/>
</dbReference>
<dbReference type="NCBIfam" id="NF008669">
    <property type="entry name" value="PRK11670.1"/>
    <property type="match status" value="1"/>
</dbReference>
<feature type="non-terminal residue" evidence="7">
    <location>
        <position position="245"/>
    </location>
</feature>
<dbReference type="GO" id="GO:0046872">
    <property type="term" value="F:metal ion binding"/>
    <property type="evidence" value="ECO:0007669"/>
    <property type="project" value="UniProtKB-KW"/>
</dbReference>
<evidence type="ECO:0000256" key="4">
    <source>
        <dbReference type="ARBA" id="ARBA00023004"/>
    </source>
</evidence>
<dbReference type="PANTHER" id="PTHR42961:SF2">
    <property type="entry name" value="IRON-SULFUR PROTEIN NUBPL"/>
    <property type="match status" value="1"/>
</dbReference>
<dbReference type="InterPro" id="IPR033756">
    <property type="entry name" value="YlxH/NBP35"/>
</dbReference>
<dbReference type="EMBL" id="UINC01084789">
    <property type="protein sequence ID" value="SVC31766.1"/>
    <property type="molecule type" value="Genomic_DNA"/>
</dbReference>
<comment type="similarity">
    <text evidence="6">Belongs to the Mrp/NBP35 ATP-binding proteins family.</text>
</comment>